<proteinExistence type="predicted"/>
<dbReference type="EMBL" id="FOIZ01000002">
    <property type="protein sequence ID" value="SEW38214.1"/>
    <property type="molecule type" value="Genomic_DNA"/>
</dbReference>
<dbReference type="RefSeq" id="WP_089995095.1">
    <property type="nucleotide sequence ID" value="NZ_FOIZ01000002.1"/>
</dbReference>
<sequence>MKFSTREDIEAPVDYVFGQVSDFGAFERQALRRGAEVRRVDSGPFKEGSSWDVAFKFRGKDRNMRANLEHLDAPNGFRIETVANGIDGLTQVDLVPLSPHRTRIAVSIDLTAKSLSARLLLQSLKLAKSNLTNRFKKRIADFSQDIEDRYRTGA</sequence>
<dbReference type="Gene3D" id="3.30.530.20">
    <property type="match status" value="1"/>
</dbReference>
<organism evidence="1 2">
    <name type="scientific">Cognatiyoonia koreensis</name>
    <dbReference type="NCBI Taxonomy" id="364200"/>
    <lineage>
        <taxon>Bacteria</taxon>
        <taxon>Pseudomonadati</taxon>
        <taxon>Pseudomonadota</taxon>
        <taxon>Alphaproteobacteria</taxon>
        <taxon>Rhodobacterales</taxon>
        <taxon>Paracoccaceae</taxon>
        <taxon>Cognatiyoonia</taxon>
    </lineage>
</organism>
<gene>
    <name evidence="1" type="ORF">SAMN04488515_2441</name>
</gene>
<keyword evidence="2" id="KW-1185">Reference proteome</keyword>
<name>A0A1I0RBR3_9RHOB</name>
<dbReference type="CDD" id="cd07812">
    <property type="entry name" value="SRPBCC"/>
    <property type="match status" value="1"/>
</dbReference>
<dbReference type="AlphaFoldDB" id="A0A1I0RBR3"/>
<dbReference type="STRING" id="364200.SAMN04488515_2441"/>
<dbReference type="OrthoDB" id="7860307at2"/>
<evidence type="ECO:0000313" key="1">
    <source>
        <dbReference type="EMBL" id="SEW38214.1"/>
    </source>
</evidence>
<accession>A0A1I0RBR3</accession>
<dbReference type="SUPFAM" id="SSF55961">
    <property type="entry name" value="Bet v1-like"/>
    <property type="match status" value="1"/>
</dbReference>
<evidence type="ECO:0000313" key="2">
    <source>
        <dbReference type="Proteomes" id="UP000199167"/>
    </source>
</evidence>
<reference evidence="1 2" key="1">
    <citation type="submission" date="2016-10" db="EMBL/GenBank/DDBJ databases">
        <authorList>
            <person name="de Groot N.N."/>
        </authorList>
    </citation>
    <scope>NUCLEOTIDE SEQUENCE [LARGE SCALE GENOMIC DNA]</scope>
    <source>
        <strain evidence="1 2">DSM 17925</strain>
    </source>
</reference>
<evidence type="ECO:0008006" key="3">
    <source>
        <dbReference type="Google" id="ProtNLM"/>
    </source>
</evidence>
<protein>
    <recommendedName>
        <fullName evidence="3">Polyketide cyclase / dehydrase and lipid transport</fullName>
    </recommendedName>
</protein>
<dbReference type="InterPro" id="IPR023393">
    <property type="entry name" value="START-like_dom_sf"/>
</dbReference>
<dbReference type="Proteomes" id="UP000199167">
    <property type="component" value="Unassembled WGS sequence"/>
</dbReference>